<dbReference type="Proteomes" id="UP000585474">
    <property type="component" value="Unassembled WGS sequence"/>
</dbReference>
<comment type="caution">
    <text evidence="1">The sequence shown here is derived from an EMBL/GenBank/DDBJ whole genome shotgun (WGS) entry which is preliminary data.</text>
</comment>
<gene>
    <name evidence="1" type="ORF">Acr_26g0008170</name>
</gene>
<dbReference type="AlphaFoldDB" id="A0A7J0H383"/>
<evidence type="ECO:0000313" key="2">
    <source>
        <dbReference type="Proteomes" id="UP000585474"/>
    </source>
</evidence>
<reference evidence="1 2" key="1">
    <citation type="submission" date="2019-07" db="EMBL/GenBank/DDBJ databases">
        <title>De Novo Assembly of kiwifruit Actinidia rufa.</title>
        <authorList>
            <person name="Sugita-Konishi S."/>
            <person name="Sato K."/>
            <person name="Mori E."/>
            <person name="Abe Y."/>
            <person name="Kisaki G."/>
            <person name="Hamano K."/>
            <person name="Suezawa K."/>
            <person name="Otani M."/>
            <person name="Fukuda T."/>
            <person name="Manabe T."/>
            <person name="Gomi K."/>
            <person name="Tabuchi M."/>
            <person name="Akimitsu K."/>
            <person name="Kataoka I."/>
        </authorList>
    </citation>
    <scope>NUCLEOTIDE SEQUENCE [LARGE SCALE GENOMIC DNA]</scope>
    <source>
        <strain evidence="2">cv. Fuchu</strain>
    </source>
</reference>
<protein>
    <submittedName>
        <fullName evidence="1">Uncharacterized protein</fullName>
    </submittedName>
</protein>
<accession>A0A7J0H383</accession>
<proteinExistence type="predicted"/>
<organism evidence="1 2">
    <name type="scientific">Actinidia rufa</name>
    <dbReference type="NCBI Taxonomy" id="165716"/>
    <lineage>
        <taxon>Eukaryota</taxon>
        <taxon>Viridiplantae</taxon>
        <taxon>Streptophyta</taxon>
        <taxon>Embryophyta</taxon>
        <taxon>Tracheophyta</taxon>
        <taxon>Spermatophyta</taxon>
        <taxon>Magnoliopsida</taxon>
        <taxon>eudicotyledons</taxon>
        <taxon>Gunneridae</taxon>
        <taxon>Pentapetalae</taxon>
        <taxon>asterids</taxon>
        <taxon>Ericales</taxon>
        <taxon>Actinidiaceae</taxon>
        <taxon>Actinidia</taxon>
    </lineage>
</organism>
<evidence type="ECO:0000313" key="1">
    <source>
        <dbReference type="EMBL" id="GFZ17547.1"/>
    </source>
</evidence>
<sequence length="71" mass="7720">MEGGDRGESGGGGGGSGDFARMGCCGIGTLDHLRVAEFSIAVVRTNQGLEDQSYIRTLRDLCWGLRWPWWT</sequence>
<keyword evidence="2" id="KW-1185">Reference proteome</keyword>
<dbReference type="EMBL" id="BJWL01000026">
    <property type="protein sequence ID" value="GFZ17547.1"/>
    <property type="molecule type" value="Genomic_DNA"/>
</dbReference>
<name>A0A7J0H383_9ERIC</name>